<sequence>MIKIPISKNGYLSKGGYVDVKNKTELARRRALGRVVRAGEPPLGLFRRLNVLMILFRRKDPKLSKIFKKDRDWVRGKYL</sequence>
<dbReference type="Pfam" id="PF19075">
    <property type="entry name" value="DUF5771"/>
    <property type="match status" value="1"/>
</dbReference>
<accession>A0A7S6NXU3</accession>
<protein>
    <submittedName>
        <fullName evidence="1">Uncharacterized protein</fullName>
    </submittedName>
</protein>
<organism evidence="1">
    <name type="scientific">Bathycoccus sp. RCC716 virus 1</name>
    <dbReference type="NCBI Taxonomy" id="2530038"/>
    <lineage>
        <taxon>Viruses</taxon>
        <taxon>Varidnaviria</taxon>
        <taxon>Bamfordvirae</taxon>
        <taxon>Nucleocytoviricota</taxon>
        <taxon>Megaviricetes</taxon>
        <taxon>Algavirales</taxon>
        <taxon>Phycodnaviridae</taxon>
        <taxon>Prasinovirus</taxon>
    </lineage>
</organism>
<evidence type="ECO:0000313" key="1">
    <source>
        <dbReference type="EMBL" id="QOR60161.1"/>
    </source>
</evidence>
<name>A0A7S6NXU3_9PHYC</name>
<dbReference type="EMBL" id="MK522034">
    <property type="protein sequence ID" value="QOR60161.1"/>
    <property type="molecule type" value="Genomic_DNA"/>
</dbReference>
<dbReference type="InterPro" id="IPR043905">
    <property type="entry name" value="DUF5771"/>
</dbReference>
<reference evidence="1" key="1">
    <citation type="submission" date="2019-02" db="EMBL/GenBank/DDBJ databases">
        <authorList>
            <person name="Bachy C."/>
            <person name="Yung C.-M."/>
            <person name="Roux S."/>
            <person name="Sullivan M.B."/>
            <person name="Worden A.Z."/>
        </authorList>
    </citation>
    <scope>NUCLEOTIDE SEQUENCE</scope>
    <source>
        <strain evidence="1">BII-V1</strain>
    </source>
</reference>
<proteinExistence type="predicted"/>